<protein>
    <submittedName>
        <fullName evidence="1">Uncharacterized protein</fullName>
    </submittedName>
</protein>
<gene>
    <name evidence="1" type="ORF">BHQ18_26465</name>
</gene>
<dbReference type="RefSeq" id="WP_069416625.1">
    <property type="nucleotide sequence ID" value="NZ_JACKUL010000014.1"/>
</dbReference>
<accession>A0A1E3RAD6</accession>
<dbReference type="EMBL" id="MIHA01000029">
    <property type="protein sequence ID" value="ODQ86789.1"/>
    <property type="molecule type" value="Genomic_DNA"/>
</dbReference>
<comment type="caution">
    <text evidence="1">The sequence shown here is derived from an EMBL/GenBank/DDBJ whole genome shotgun (WGS) entry which is preliminary data.</text>
</comment>
<dbReference type="AlphaFoldDB" id="A0A1E3RAD6"/>
<reference evidence="2" key="1">
    <citation type="submission" date="2016-09" db="EMBL/GenBank/DDBJ databases">
        <authorList>
            <person name="Greninger A.L."/>
            <person name="Jerome K.R."/>
            <person name="Mcnair B."/>
            <person name="Wallis C."/>
            <person name="Fang F."/>
        </authorList>
    </citation>
    <scope>NUCLEOTIDE SEQUENCE [LARGE SCALE GENOMIC DNA]</scope>
    <source>
        <strain evidence="2">M6</strain>
    </source>
</reference>
<proteinExistence type="predicted"/>
<keyword evidence="2" id="KW-1185">Reference proteome</keyword>
<evidence type="ECO:0000313" key="2">
    <source>
        <dbReference type="Proteomes" id="UP000094053"/>
    </source>
</evidence>
<sequence length="158" mass="16840">MSDTSIPVTLNISPVATTSSPTWIPPVTRLIARIKAADFDRRLAVGAPAPAGSALAAHCARLTSPREREAVTRALRRIVRDARGRGPLMSSRVPLHTPNIAAAEDLIDDITLRLHSPRPVAARGMARLRVLLADGTGPLYRYGRGDLTGRLGAALAEL</sequence>
<dbReference type="Proteomes" id="UP000094053">
    <property type="component" value="Unassembled WGS sequence"/>
</dbReference>
<evidence type="ECO:0000313" key="1">
    <source>
        <dbReference type="EMBL" id="ODQ86789.1"/>
    </source>
</evidence>
<name>A0A1E3RAD6_MYCFV</name>
<organism evidence="1 2">
    <name type="scientific">Mycolicibacterium flavescens</name>
    <name type="common">Mycobacterium flavescens</name>
    <dbReference type="NCBI Taxonomy" id="1776"/>
    <lineage>
        <taxon>Bacteria</taxon>
        <taxon>Bacillati</taxon>
        <taxon>Actinomycetota</taxon>
        <taxon>Actinomycetes</taxon>
        <taxon>Mycobacteriales</taxon>
        <taxon>Mycobacteriaceae</taxon>
        <taxon>Mycolicibacterium</taxon>
    </lineage>
</organism>